<name>A0A3P7NDM4_DIBLA</name>
<gene>
    <name evidence="1" type="ORF">DILT_LOCUS18339</name>
</gene>
<proteinExistence type="predicted"/>
<organism evidence="1 2">
    <name type="scientific">Dibothriocephalus latus</name>
    <name type="common">Fish tapeworm</name>
    <name type="synonym">Diphyllobothrium latum</name>
    <dbReference type="NCBI Taxonomy" id="60516"/>
    <lineage>
        <taxon>Eukaryota</taxon>
        <taxon>Metazoa</taxon>
        <taxon>Spiralia</taxon>
        <taxon>Lophotrochozoa</taxon>
        <taxon>Platyhelminthes</taxon>
        <taxon>Cestoda</taxon>
        <taxon>Eucestoda</taxon>
        <taxon>Diphyllobothriidea</taxon>
        <taxon>Diphyllobothriidae</taxon>
        <taxon>Dibothriocephalus</taxon>
    </lineage>
</organism>
<dbReference type="EMBL" id="UYRU01099526">
    <property type="protein sequence ID" value="VDN40774.1"/>
    <property type="molecule type" value="Genomic_DNA"/>
</dbReference>
<evidence type="ECO:0000313" key="2">
    <source>
        <dbReference type="Proteomes" id="UP000281553"/>
    </source>
</evidence>
<dbReference type="AlphaFoldDB" id="A0A3P7NDM4"/>
<protein>
    <submittedName>
        <fullName evidence="1">Uncharacterized protein</fullName>
    </submittedName>
</protein>
<dbReference type="Proteomes" id="UP000281553">
    <property type="component" value="Unassembled WGS sequence"/>
</dbReference>
<keyword evidence="2" id="KW-1185">Reference proteome</keyword>
<evidence type="ECO:0000313" key="1">
    <source>
        <dbReference type="EMBL" id="VDN40774.1"/>
    </source>
</evidence>
<reference evidence="1 2" key="1">
    <citation type="submission" date="2018-11" db="EMBL/GenBank/DDBJ databases">
        <authorList>
            <consortium name="Pathogen Informatics"/>
        </authorList>
    </citation>
    <scope>NUCLEOTIDE SEQUENCE [LARGE SCALE GENOMIC DNA]</scope>
</reference>
<accession>A0A3P7NDM4</accession>
<sequence length="168" mass="18495">MYTEELGSELLALFQELMPDLKADKAELLRRIEAMMCPRASRSPVGHHQTNACSIVNTSFETAALRHLVKQQKLFQQTDAAAHGDSAISTQLVDASAPYNYVRPLPLSKKNRDQTVVSEAYKASLSSVAPKNPSVPQGLPSNELVTSEALDTYRQFQVLLQLIISIAI</sequence>